<dbReference type="InterPro" id="IPR028098">
    <property type="entry name" value="Glyco_trans_4-like_N"/>
</dbReference>
<dbReference type="PANTHER" id="PTHR45947:SF3">
    <property type="entry name" value="SULFOQUINOVOSYL TRANSFERASE SQD2"/>
    <property type="match status" value="1"/>
</dbReference>
<dbReference type="Pfam" id="PF13439">
    <property type="entry name" value="Glyco_transf_4"/>
    <property type="match status" value="1"/>
</dbReference>
<proteinExistence type="predicted"/>
<evidence type="ECO:0000313" key="2">
    <source>
        <dbReference type="EMBL" id="RNJ42333.1"/>
    </source>
</evidence>
<dbReference type="PANTHER" id="PTHR45947">
    <property type="entry name" value="SULFOQUINOVOSYL TRANSFERASE SQD2"/>
    <property type="match status" value="1"/>
</dbReference>
<dbReference type="Pfam" id="PF13692">
    <property type="entry name" value="Glyco_trans_1_4"/>
    <property type="match status" value="1"/>
</dbReference>
<dbReference type="CDD" id="cd03801">
    <property type="entry name" value="GT4_PimA-like"/>
    <property type="match status" value="1"/>
</dbReference>
<reference evidence="2 3" key="1">
    <citation type="journal article" date="2018" name="Mol. Plant Microbe Interact.">
        <title>Taxonomically Different Co-Microsymbionts of a Relict Legume, Oxytropis popoviana, Have Complementary Sets of Symbiotic Genes and Together Increase the Efficiency of Plant Nodulation.</title>
        <authorList>
            <person name="Safronova V."/>
            <person name="Belimov A."/>
            <person name="Sazanova A."/>
            <person name="Chirak E."/>
            <person name="Verkhozina A."/>
            <person name="Kuznetsova I."/>
            <person name="Andronov E."/>
            <person name="Puhalsky J."/>
            <person name="Tikhonovich I."/>
        </authorList>
    </citation>
    <scope>NUCLEOTIDE SEQUENCE [LARGE SCALE GENOMIC DNA]</scope>
    <source>
        <strain evidence="2 3">Opo-235</strain>
    </source>
</reference>
<sequence>MARTPRVLPGGQTDERTHVLEVLGNAIVGGMENYVRNLAANLPSDEFKVSLLCPYESPYTALVRSEGRDVYIAPLRDDPPWKTIELICTLVRETSVDLLHAHLMNAHTVAAMAGRLSGTPTVATLHGMSLHAQEISVARTTRSHTIVVCREAWSQALAVGLAPELVSLVPNGVDLAVYHPMSADPAEFRQTIHVGPADILVGFVGRLAWEKGPDKFLKAAEFILQRRPEVHFAMVGTGAMEKDLTVTVRRAGLESRIHIVGLAREPHRIYPALDLLLHTSRADAMPLTILEAMASGVPVVAIGVGGVPEIVSTGETGILIGTTEWPGIVSEYPGDWEGVALAAISLLSNPARLKSMSDASVRRAQAKFDIRQSAILTGHIFRQLLRSRPDKARLHSVP</sequence>
<accession>A0A3M9X340</accession>
<gene>
    <name evidence="2" type="ORF">DNR46_28360</name>
</gene>
<dbReference type="SUPFAM" id="SSF53756">
    <property type="entry name" value="UDP-Glycosyltransferase/glycogen phosphorylase"/>
    <property type="match status" value="1"/>
</dbReference>
<dbReference type="Gene3D" id="3.40.50.2000">
    <property type="entry name" value="Glycogen Phosphorylase B"/>
    <property type="match status" value="2"/>
</dbReference>
<dbReference type="InterPro" id="IPR050194">
    <property type="entry name" value="Glycosyltransferase_grp1"/>
</dbReference>
<evidence type="ECO:0000313" key="3">
    <source>
        <dbReference type="Proteomes" id="UP000275436"/>
    </source>
</evidence>
<dbReference type="AlphaFoldDB" id="A0A3M9X340"/>
<organism evidence="2 3">
    <name type="scientific">Mesorhizobium japonicum</name>
    <dbReference type="NCBI Taxonomy" id="2066070"/>
    <lineage>
        <taxon>Bacteria</taxon>
        <taxon>Pseudomonadati</taxon>
        <taxon>Pseudomonadota</taxon>
        <taxon>Alphaproteobacteria</taxon>
        <taxon>Hyphomicrobiales</taxon>
        <taxon>Phyllobacteriaceae</taxon>
        <taxon>Mesorhizobium</taxon>
    </lineage>
</organism>
<dbReference type="EMBL" id="QKOD01000011">
    <property type="protein sequence ID" value="RNJ42333.1"/>
    <property type="molecule type" value="Genomic_DNA"/>
</dbReference>
<dbReference type="GO" id="GO:0016757">
    <property type="term" value="F:glycosyltransferase activity"/>
    <property type="evidence" value="ECO:0007669"/>
    <property type="project" value="TreeGrafter"/>
</dbReference>
<name>A0A3M9X340_9HYPH</name>
<dbReference type="Proteomes" id="UP000275436">
    <property type="component" value="Unassembled WGS sequence"/>
</dbReference>
<protein>
    <recommendedName>
        <fullName evidence="1">Glycosyltransferase subfamily 4-like N-terminal domain-containing protein</fullName>
    </recommendedName>
</protein>
<evidence type="ECO:0000259" key="1">
    <source>
        <dbReference type="Pfam" id="PF13439"/>
    </source>
</evidence>
<dbReference type="RefSeq" id="WP_123169685.1">
    <property type="nucleotide sequence ID" value="NZ_QKOD01000011.1"/>
</dbReference>
<comment type="caution">
    <text evidence="2">The sequence shown here is derived from an EMBL/GenBank/DDBJ whole genome shotgun (WGS) entry which is preliminary data.</text>
</comment>
<feature type="domain" description="Glycosyltransferase subfamily 4-like N-terminal" evidence="1">
    <location>
        <begin position="28"/>
        <end position="176"/>
    </location>
</feature>